<comment type="caution">
    <text evidence="1">The sequence shown here is derived from an EMBL/GenBank/DDBJ whole genome shotgun (WGS) entry which is preliminary data.</text>
</comment>
<proteinExistence type="predicted"/>
<sequence length="247" mass="27481">MFKKLKASLGIGSAKVDTILHNPSLYQGEILQGNVHIKGGDVEQVIDAISLKLCTEMKVELENGHSYQTFVLGTIKVNQPFTIHASEEKSLPFEFKLHDETPITQLNTQNNQSKVWLETTLDIDFAIDPSDRDFIEVKPLPAIASVIAKIENAGFNLMKADVEKGFLQGGHFASQSGCYQEIEFRNSGFFSNKEIELSFILDGAVIHCLAEIDRSMSTRGDQYTSFSINRNASASDISYQLDALLRM</sequence>
<dbReference type="RefSeq" id="WP_105062362.1">
    <property type="nucleotide sequence ID" value="NZ_MSCJ01000003.1"/>
</dbReference>
<dbReference type="Proteomes" id="UP000238730">
    <property type="component" value="Unassembled WGS sequence"/>
</dbReference>
<evidence type="ECO:0000313" key="1">
    <source>
        <dbReference type="EMBL" id="PQJ62566.1"/>
    </source>
</evidence>
<reference evidence="1 2" key="1">
    <citation type="submission" date="2016-12" db="EMBL/GenBank/DDBJ databases">
        <title>Diversity of luminous bacteria.</title>
        <authorList>
            <person name="Yoshizawa S."/>
            <person name="Kogure K."/>
        </authorList>
    </citation>
    <scope>NUCLEOTIDE SEQUENCE [LARGE SCALE GENOMIC DNA]</scope>
    <source>
        <strain evidence="1 2">LC1-200</strain>
    </source>
</reference>
<dbReference type="OrthoDB" id="2351239at2"/>
<organism evidence="1 2">
    <name type="scientific">Photobacterium angustum</name>
    <dbReference type="NCBI Taxonomy" id="661"/>
    <lineage>
        <taxon>Bacteria</taxon>
        <taxon>Pseudomonadati</taxon>
        <taxon>Pseudomonadota</taxon>
        <taxon>Gammaproteobacteria</taxon>
        <taxon>Vibrionales</taxon>
        <taxon>Vibrionaceae</taxon>
        <taxon>Photobacterium</taxon>
    </lineage>
</organism>
<dbReference type="EMBL" id="MSCJ01000003">
    <property type="protein sequence ID" value="PQJ62566.1"/>
    <property type="molecule type" value="Genomic_DNA"/>
</dbReference>
<name>A0A2S7VK88_PHOAN</name>
<dbReference type="PANTHER" id="PTHR40053:SF1">
    <property type="entry name" value="SPORULATION-CONTROL PROTEIN SPO0M"/>
    <property type="match status" value="1"/>
</dbReference>
<dbReference type="AlphaFoldDB" id="A0A2S7VK88"/>
<gene>
    <name evidence="1" type="ORF">BTO08_20270</name>
</gene>
<protein>
    <submittedName>
        <fullName evidence="1">Sporulation control protein Spo0M</fullName>
    </submittedName>
</protein>
<accession>A0A2S7VK88</accession>
<dbReference type="InterPro" id="IPR009776">
    <property type="entry name" value="Spore_0_M"/>
</dbReference>
<evidence type="ECO:0000313" key="2">
    <source>
        <dbReference type="Proteomes" id="UP000238730"/>
    </source>
</evidence>
<dbReference type="Pfam" id="PF07070">
    <property type="entry name" value="Spo0M"/>
    <property type="match status" value="1"/>
</dbReference>
<dbReference type="PANTHER" id="PTHR40053">
    <property type="entry name" value="SPORULATION-CONTROL PROTEIN SPO0M"/>
    <property type="match status" value="1"/>
</dbReference>